<feature type="compositionally biased region" description="Basic and acidic residues" evidence="1">
    <location>
        <begin position="1"/>
        <end position="17"/>
    </location>
</feature>
<keyword evidence="2" id="KW-1133">Transmembrane helix</keyword>
<dbReference type="EMBL" id="JBIAJP010000006">
    <property type="protein sequence ID" value="MFF0006452.1"/>
    <property type="molecule type" value="Genomic_DNA"/>
</dbReference>
<evidence type="ECO:0000313" key="4">
    <source>
        <dbReference type="Proteomes" id="UP001601422"/>
    </source>
</evidence>
<dbReference type="Proteomes" id="UP001601422">
    <property type="component" value="Unassembled WGS sequence"/>
</dbReference>
<keyword evidence="2" id="KW-0472">Membrane</keyword>
<comment type="caution">
    <text evidence="3">The sequence shown here is derived from an EMBL/GenBank/DDBJ whole genome shotgun (WGS) entry which is preliminary data.</text>
</comment>
<protein>
    <submittedName>
        <fullName evidence="3">Cellulase</fullName>
    </submittedName>
</protein>
<keyword evidence="2" id="KW-0812">Transmembrane</keyword>
<feature type="compositionally biased region" description="Low complexity" evidence="1">
    <location>
        <begin position="99"/>
        <end position="130"/>
    </location>
</feature>
<feature type="compositionally biased region" description="Polar residues" evidence="1">
    <location>
        <begin position="165"/>
        <end position="176"/>
    </location>
</feature>
<keyword evidence="4" id="KW-1185">Reference proteome</keyword>
<feature type="transmembrane region" description="Helical" evidence="2">
    <location>
        <begin position="41"/>
        <end position="62"/>
    </location>
</feature>
<gene>
    <name evidence="3" type="ORF">ACFYQT_23815</name>
</gene>
<evidence type="ECO:0000313" key="3">
    <source>
        <dbReference type="EMBL" id="MFF0006452.1"/>
    </source>
</evidence>
<sequence length="176" mass="18330">MDDFERDLSRLMHDTRQHTPYQPAHRQRLHAGIRARRRARLLWKAGGSAVAVAGLSVGLALLPSMFTRAQPADHRPRPVTSPTASPDSTPTSPAPTPSTTPTEQPETTLPATTTTTTGGITPSGTTSEPAGPAPTTTPPEGRATSEPPAPPPSSAPTTAPASAPHSEQPSATVYPE</sequence>
<feature type="compositionally biased region" description="Low complexity" evidence="1">
    <location>
        <begin position="155"/>
        <end position="164"/>
    </location>
</feature>
<evidence type="ECO:0000256" key="2">
    <source>
        <dbReference type="SAM" id="Phobius"/>
    </source>
</evidence>
<evidence type="ECO:0000256" key="1">
    <source>
        <dbReference type="SAM" id="MobiDB-lite"/>
    </source>
</evidence>
<feature type="compositionally biased region" description="Low complexity" evidence="1">
    <location>
        <begin position="80"/>
        <end position="91"/>
    </location>
</feature>
<organism evidence="3 4">
    <name type="scientific">Streptomyces tibetensis</name>
    <dbReference type="NCBI Taxonomy" id="2382123"/>
    <lineage>
        <taxon>Bacteria</taxon>
        <taxon>Bacillati</taxon>
        <taxon>Actinomycetota</taxon>
        <taxon>Actinomycetes</taxon>
        <taxon>Kitasatosporales</taxon>
        <taxon>Streptomycetaceae</taxon>
        <taxon>Streptomyces</taxon>
    </lineage>
</organism>
<feature type="region of interest" description="Disordered" evidence="1">
    <location>
        <begin position="1"/>
        <end position="31"/>
    </location>
</feature>
<reference evidence="3 4" key="1">
    <citation type="submission" date="2024-10" db="EMBL/GenBank/DDBJ databases">
        <title>The Natural Products Discovery Center: Release of the First 8490 Sequenced Strains for Exploring Actinobacteria Biosynthetic Diversity.</title>
        <authorList>
            <person name="Kalkreuter E."/>
            <person name="Kautsar S.A."/>
            <person name="Yang D."/>
            <person name="Bader C.D."/>
            <person name="Teijaro C.N."/>
            <person name="Fluegel L."/>
            <person name="Davis C.M."/>
            <person name="Simpson J.R."/>
            <person name="Lauterbach L."/>
            <person name="Steele A.D."/>
            <person name="Gui C."/>
            <person name="Meng S."/>
            <person name="Li G."/>
            <person name="Viehrig K."/>
            <person name="Ye F."/>
            <person name="Su P."/>
            <person name="Kiefer A.F."/>
            <person name="Nichols A."/>
            <person name="Cepeda A.J."/>
            <person name="Yan W."/>
            <person name="Fan B."/>
            <person name="Jiang Y."/>
            <person name="Adhikari A."/>
            <person name="Zheng C.-J."/>
            <person name="Schuster L."/>
            <person name="Cowan T.M."/>
            <person name="Smanski M.J."/>
            <person name="Chevrette M.G."/>
            <person name="De Carvalho L.P.S."/>
            <person name="Shen B."/>
        </authorList>
    </citation>
    <scope>NUCLEOTIDE SEQUENCE [LARGE SCALE GENOMIC DNA]</scope>
    <source>
        <strain evidence="3 4">NPDC005497</strain>
    </source>
</reference>
<name>A0ABW6N1H0_9ACTN</name>
<feature type="region of interest" description="Disordered" evidence="1">
    <location>
        <begin position="69"/>
        <end position="176"/>
    </location>
</feature>
<dbReference type="RefSeq" id="WP_389831009.1">
    <property type="nucleotide sequence ID" value="NZ_JBIAJP010000006.1"/>
</dbReference>
<accession>A0ABW6N1H0</accession>
<proteinExistence type="predicted"/>